<dbReference type="GeneID" id="20658442"/>
<evidence type="ECO:0000313" key="3">
    <source>
        <dbReference type="Proteomes" id="UP000002640"/>
    </source>
</evidence>
<gene>
    <name evidence="2" type="ORF">PHYSODRAFT_505132</name>
</gene>
<dbReference type="InParanoid" id="G4ZP50"/>
<accession>G4ZP50</accession>
<protein>
    <submittedName>
        <fullName evidence="2">Uncharacterized protein</fullName>
    </submittedName>
</protein>
<feature type="region of interest" description="Disordered" evidence="1">
    <location>
        <begin position="168"/>
        <end position="197"/>
    </location>
</feature>
<dbReference type="OMA" id="SHKRAKY"/>
<dbReference type="RefSeq" id="XP_009530039.1">
    <property type="nucleotide sequence ID" value="XM_009531744.1"/>
</dbReference>
<organism evidence="2 3">
    <name type="scientific">Phytophthora sojae (strain P6497)</name>
    <name type="common">Soybean stem and root rot agent</name>
    <name type="synonym">Phytophthora megasperma f. sp. glycines</name>
    <dbReference type="NCBI Taxonomy" id="1094619"/>
    <lineage>
        <taxon>Eukaryota</taxon>
        <taxon>Sar</taxon>
        <taxon>Stramenopiles</taxon>
        <taxon>Oomycota</taxon>
        <taxon>Peronosporomycetes</taxon>
        <taxon>Peronosporales</taxon>
        <taxon>Peronosporaceae</taxon>
        <taxon>Phytophthora</taxon>
    </lineage>
</organism>
<dbReference type="PANTHER" id="PTHR35450:SF2">
    <property type="entry name" value="REVERSE TRANSCRIPTASE DOMAIN-CONTAINING PROTEIN"/>
    <property type="match status" value="1"/>
</dbReference>
<dbReference type="PANTHER" id="PTHR35450">
    <property type="entry name" value="REVERSE TRANSCRIPTASE DOMAIN-CONTAINING PROTEIN"/>
    <property type="match status" value="1"/>
</dbReference>
<evidence type="ECO:0000256" key="1">
    <source>
        <dbReference type="SAM" id="MobiDB-lite"/>
    </source>
</evidence>
<proteinExistence type="predicted"/>
<dbReference type="Proteomes" id="UP000002640">
    <property type="component" value="Unassembled WGS sequence"/>
</dbReference>
<dbReference type="EMBL" id="JH159155">
    <property type="protein sequence ID" value="EGZ16290.1"/>
    <property type="molecule type" value="Genomic_DNA"/>
</dbReference>
<name>G4ZP50_PHYSP</name>
<dbReference type="AlphaFoldDB" id="G4ZP50"/>
<reference evidence="2 3" key="1">
    <citation type="journal article" date="2006" name="Science">
        <title>Phytophthora genome sequences uncover evolutionary origins and mechanisms of pathogenesis.</title>
        <authorList>
            <person name="Tyler B.M."/>
            <person name="Tripathy S."/>
            <person name="Zhang X."/>
            <person name="Dehal P."/>
            <person name="Jiang R.H."/>
            <person name="Aerts A."/>
            <person name="Arredondo F.D."/>
            <person name="Baxter L."/>
            <person name="Bensasson D."/>
            <person name="Beynon J.L."/>
            <person name="Chapman J."/>
            <person name="Damasceno C.M."/>
            <person name="Dorrance A.E."/>
            <person name="Dou D."/>
            <person name="Dickerman A.W."/>
            <person name="Dubchak I.L."/>
            <person name="Garbelotto M."/>
            <person name="Gijzen M."/>
            <person name="Gordon S.G."/>
            <person name="Govers F."/>
            <person name="Grunwald N.J."/>
            <person name="Huang W."/>
            <person name="Ivors K.L."/>
            <person name="Jones R.W."/>
            <person name="Kamoun S."/>
            <person name="Krampis K."/>
            <person name="Lamour K.H."/>
            <person name="Lee M.K."/>
            <person name="McDonald W.H."/>
            <person name="Medina M."/>
            <person name="Meijer H.J."/>
            <person name="Nordberg E.K."/>
            <person name="Maclean D.J."/>
            <person name="Ospina-Giraldo M.D."/>
            <person name="Morris P.F."/>
            <person name="Phuntumart V."/>
            <person name="Putnam N.H."/>
            <person name="Rash S."/>
            <person name="Rose J.K."/>
            <person name="Sakihama Y."/>
            <person name="Salamov A.A."/>
            <person name="Savidor A."/>
            <person name="Scheuring C.F."/>
            <person name="Smith B.M."/>
            <person name="Sobral B.W."/>
            <person name="Terry A."/>
            <person name="Torto-Alalibo T.A."/>
            <person name="Win J."/>
            <person name="Xu Z."/>
            <person name="Zhang H."/>
            <person name="Grigoriev I.V."/>
            <person name="Rokhsar D.S."/>
            <person name="Boore J.L."/>
        </authorList>
    </citation>
    <scope>NUCLEOTIDE SEQUENCE [LARGE SCALE GENOMIC DNA]</scope>
    <source>
        <strain evidence="2 3">P6497</strain>
    </source>
</reference>
<keyword evidence="3" id="KW-1185">Reference proteome</keyword>
<sequence>MDAVRGRHDDALKTIERALIASSSGDRQDRVELRVNQTVPSLAGPALRPDLQLYNHTKKTVAVVDLAVAFEEQAGEDPDSSALARIAAHKRAKYDRIKRHLERQGWKVHLSALVYGSLGAVAGGNRSVYTEHLGLLKRDAKRLDWQLSAACIQSSRRIWNLHCSQHRARQHAQRPSQDTRGSRVTETGGTPSRSGRR</sequence>
<feature type="compositionally biased region" description="Polar residues" evidence="1">
    <location>
        <begin position="173"/>
        <end position="197"/>
    </location>
</feature>
<dbReference type="KEGG" id="psoj:PHYSODRAFT_505132"/>
<evidence type="ECO:0000313" key="2">
    <source>
        <dbReference type="EMBL" id="EGZ16290.1"/>
    </source>
</evidence>